<feature type="transmembrane region" description="Helical" evidence="1">
    <location>
        <begin position="247"/>
        <end position="266"/>
    </location>
</feature>
<protein>
    <submittedName>
        <fullName evidence="2">Uncharacterized protein</fullName>
    </submittedName>
</protein>
<keyword evidence="1" id="KW-0472">Membrane</keyword>
<keyword evidence="1" id="KW-0812">Transmembrane</keyword>
<dbReference type="EMBL" id="JACBYE010000004">
    <property type="protein sequence ID" value="NYS92485.1"/>
    <property type="molecule type" value="Genomic_DNA"/>
</dbReference>
<feature type="transmembrane region" description="Helical" evidence="1">
    <location>
        <begin position="221"/>
        <end position="241"/>
    </location>
</feature>
<feature type="transmembrane region" description="Helical" evidence="1">
    <location>
        <begin position="151"/>
        <end position="174"/>
    </location>
</feature>
<keyword evidence="1" id="KW-1133">Transmembrane helix</keyword>
<dbReference type="AlphaFoldDB" id="A0A853EPD7"/>
<accession>A0A853EPD7</accession>
<keyword evidence="3" id="KW-1185">Reference proteome</keyword>
<proteinExistence type="predicted"/>
<feature type="transmembrane region" description="Helical" evidence="1">
    <location>
        <begin position="186"/>
        <end position="209"/>
    </location>
</feature>
<organism evidence="2 3">
    <name type="scientific">Sanguibacter inulinus</name>
    <dbReference type="NCBI Taxonomy" id="60922"/>
    <lineage>
        <taxon>Bacteria</taxon>
        <taxon>Bacillati</taxon>
        <taxon>Actinomycetota</taxon>
        <taxon>Actinomycetes</taxon>
        <taxon>Micrococcales</taxon>
        <taxon>Sanguibacteraceae</taxon>
        <taxon>Sanguibacter</taxon>
    </lineage>
</organism>
<feature type="transmembrane region" description="Helical" evidence="1">
    <location>
        <begin position="77"/>
        <end position="97"/>
    </location>
</feature>
<sequence length="402" mass="44040">MLGERLAVQEGGVLISPNSDESDEGERLPWATSELEACREKWPEGLAGVGREISVLRVDKRRRRDSETRLGRAGVRLGNWLLGLTPLIAIVLVILTFPDPRLLPSYFSSYATASAILFFVTVLATMVLFGDVAFARTTAVLWLISDILRSIFVYGSRFVSMIFALLGLLYVTIWESEGMPEVGLTALLMLQGLVSVLAYIGLAMAPPLLGLRPKVARVSSIHSACLSAYMAIFVFLGLAILALGRDAISGAVPLALLFAVSTWVLVQISSARKEIENSSAEVLDAMTDLEVVFGRIRREGARMEFDPEFRSGVLKLQSVGHKTLSGLAPGHKGRPRADHPSMVVMDYLAVRVATSDSTRRVMNRELFLEERMGEATDRELQYLIADFVSELRVQALSPGSLV</sequence>
<evidence type="ECO:0000256" key="1">
    <source>
        <dbReference type="SAM" id="Phobius"/>
    </source>
</evidence>
<dbReference type="Proteomes" id="UP000561011">
    <property type="component" value="Unassembled WGS sequence"/>
</dbReference>
<evidence type="ECO:0000313" key="3">
    <source>
        <dbReference type="Proteomes" id="UP000561011"/>
    </source>
</evidence>
<evidence type="ECO:0000313" key="2">
    <source>
        <dbReference type="EMBL" id="NYS92485.1"/>
    </source>
</evidence>
<name>A0A853EPD7_9MICO</name>
<comment type="caution">
    <text evidence="2">The sequence shown here is derived from an EMBL/GenBank/DDBJ whole genome shotgun (WGS) entry which is preliminary data.</text>
</comment>
<feature type="transmembrane region" description="Helical" evidence="1">
    <location>
        <begin position="109"/>
        <end position="130"/>
    </location>
</feature>
<gene>
    <name evidence="2" type="ORF">HZZ10_02930</name>
</gene>
<dbReference type="RefSeq" id="WP_179912337.1">
    <property type="nucleotide sequence ID" value="NZ_JACBYE010000004.1"/>
</dbReference>
<reference evidence="2 3" key="1">
    <citation type="submission" date="2020-07" db="EMBL/GenBank/DDBJ databases">
        <title>MOT database genomes.</title>
        <authorList>
            <person name="Joseph S."/>
            <person name="Aduse-Opoku J."/>
            <person name="Hashim A."/>
            <person name="Wade W."/>
            <person name="Curtis M."/>
        </authorList>
    </citation>
    <scope>NUCLEOTIDE SEQUENCE [LARGE SCALE GENOMIC DNA]</scope>
    <source>
        <strain evidence="2 3">DSM 100099</strain>
    </source>
</reference>